<evidence type="ECO:0000256" key="5">
    <source>
        <dbReference type="ARBA" id="ARBA00023136"/>
    </source>
</evidence>
<dbReference type="PANTHER" id="PTHR10165:SF84">
    <property type="entry name" value="PHOSPHATIDIC ACID PHOSPHATASE BETA"/>
    <property type="match status" value="1"/>
</dbReference>
<dbReference type="AlphaFoldDB" id="A0A420YFQ4"/>
<evidence type="ECO:0000256" key="1">
    <source>
        <dbReference type="ARBA" id="ARBA00004141"/>
    </source>
</evidence>
<organism evidence="9 10">
    <name type="scientific">Coniochaeta pulveracea</name>
    <dbReference type="NCBI Taxonomy" id="177199"/>
    <lineage>
        <taxon>Eukaryota</taxon>
        <taxon>Fungi</taxon>
        <taxon>Dikarya</taxon>
        <taxon>Ascomycota</taxon>
        <taxon>Pezizomycotina</taxon>
        <taxon>Sordariomycetes</taxon>
        <taxon>Sordariomycetidae</taxon>
        <taxon>Coniochaetales</taxon>
        <taxon>Coniochaetaceae</taxon>
        <taxon>Coniochaeta</taxon>
    </lineage>
</organism>
<protein>
    <recommendedName>
        <fullName evidence="8">Phosphatidic acid phosphatase type 2/haloperoxidase domain-containing protein</fullName>
    </recommendedName>
</protein>
<keyword evidence="4 7" id="KW-1133">Transmembrane helix</keyword>
<accession>A0A420YFQ4</accession>
<dbReference type="PANTHER" id="PTHR10165">
    <property type="entry name" value="LIPID PHOSPHATE PHOSPHATASE"/>
    <property type="match status" value="1"/>
</dbReference>
<sequence>MLPFHRRVTPDQPQQTEPDDSKATAEASSKRRRLWKFVANWFRVSWKDVITMIVLGVAEMLIYRAPLAATRTFPITFTASGDIVYPQYAYPNRGWIISSRMGGLISTWTPIIVFVLAQIRIRSFWDLNNAIMGLSYSLILGTLFQVSIKILIGGFRPYFLVVCQPDISRAATHNTTGLNGVGFHQIMYSADVCTNPDKGAVKNAMTSFPSGHSTAAFASGVFLFLWMNAKLKVWSDYQASFYWLALLFTPLFGAVLQACLLTIDMAHNWYDILVGAIIGTMFAFASYRLVYASIFDWRYNHIPLTRTSKFDYTHEVGPEHMARDVFVRKMGWGGKRRTGRGVFARRKVKEDDDEILESPGKNTTQPRGEGGPTVTAGNPSPSSGNQAMQDPRAESATAEQLV</sequence>
<dbReference type="EMBL" id="QVQW01000012">
    <property type="protein sequence ID" value="RKU46731.1"/>
    <property type="molecule type" value="Genomic_DNA"/>
</dbReference>
<feature type="region of interest" description="Disordered" evidence="6">
    <location>
        <begin position="1"/>
        <end position="27"/>
    </location>
</feature>
<dbReference type="OrthoDB" id="10030083at2759"/>
<dbReference type="InterPro" id="IPR043216">
    <property type="entry name" value="PAP-like"/>
</dbReference>
<dbReference type="GO" id="GO:0006644">
    <property type="term" value="P:phospholipid metabolic process"/>
    <property type="evidence" value="ECO:0007669"/>
    <property type="project" value="InterPro"/>
</dbReference>
<evidence type="ECO:0000256" key="7">
    <source>
        <dbReference type="SAM" id="Phobius"/>
    </source>
</evidence>
<keyword evidence="5 7" id="KW-0472">Membrane</keyword>
<proteinExistence type="inferred from homology"/>
<dbReference type="Proteomes" id="UP000275385">
    <property type="component" value="Unassembled WGS sequence"/>
</dbReference>
<comment type="similarity">
    <text evidence="2">Belongs to the PA-phosphatase related phosphoesterase family.</text>
</comment>
<evidence type="ECO:0000259" key="8">
    <source>
        <dbReference type="SMART" id="SM00014"/>
    </source>
</evidence>
<comment type="subcellular location">
    <subcellularLocation>
        <location evidence="1">Membrane</location>
        <topology evidence="1">Multi-pass membrane protein</topology>
    </subcellularLocation>
</comment>
<reference evidence="9 10" key="1">
    <citation type="submission" date="2018-08" db="EMBL/GenBank/DDBJ databases">
        <title>Draft genome of the lignicolous fungus Coniochaeta pulveracea.</title>
        <authorList>
            <person name="Borstlap C.J."/>
            <person name="De Witt R.N."/>
            <person name="Botha A."/>
            <person name="Volschenk H."/>
        </authorList>
    </citation>
    <scope>NUCLEOTIDE SEQUENCE [LARGE SCALE GENOMIC DNA]</scope>
    <source>
        <strain evidence="9 10">CAB683</strain>
    </source>
</reference>
<comment type="caution">
    <text evidence="9">The sequence shown here is derived from an EMBL/GenBank/DDBJ whole genome shotgun (WGS) entry which is preliminary data.</text>
</comment>
<dbReference type="CDD" id="cd03390">
    <property type="entry name" value="PAP2_containing_1_like"/>
    <property type="match status" value="1"/>
</dbReference>
<dbReference type="Gene3D" id="1.20.144.10">
    <property type="entry name" value="Phosphatidic acid phosphatase type 2/haloperoxidase"/>
    <property type="match status" value="1"/>
</dbReference>
<feature type="transmembrane region" description="Helical" evidence="7">
    <location>
        <begin position="211"/>
        <end position="229"/>
    </location>
</feature>
<dbReference type="STRING" id="177199.A0A420YFQ4"/>
<dbReference type="SMART" id="SM00014">
    <property type="entry name" value="acidPPc"/>
    <property type="match status" value="1"/>
</dbReference>
<gene>
    <name evidence="9" type="ORF">DL546_002377</name>
</gene>
<evidence type="ECO:0000313" key="10">
    <source>
        <dbReference type="Proteomes" id="UP000275385"/>
    </source>
</evidence>
<feature type="transmembrane region" description="Helical" evidence="7">
    <location>
        <begin position="241"/>
        <end position="263"/>
    </location>
</feature>
<keyword evidence="3 7" id="KW-0812">Transmembrane</keyword>
<evidence type="ECO:0000256" key="3">
    <source>
        <dbReference type="ARBA" id="ARBA00022692"/>
    </source>
</evidence>
<feature type="transmembrane region" description="Helical" evidence="7">
    <location>
        <begin position="269"/>
        <end position="290"/>
    </location>
</feature>
<dbReference type="GO" id="GO:0016020">
    <property type="term" value="C:membrane"/>
    <property type="evidence" value="ECO:0007669"/>
    <property type="project" value="UniProtKB-SubCell"/>
</dbReference>
<evidence type="ECO:0000256" key="6">
    <source>
        <dbReference type="SAM" id="MobiDB-lite"/>
    </source>
</evidence>
<dbReference type="InterPro" id="IPR000326">
    <property type="entry name" value="PAP2/HPO"/>
</dbReference>
<feature type="transmembrane region" description="Helical" evidence="7">
    <location>
        <begin position="95"/>
        <end position="117"/>
    </location>
</feature>
<evidence type="ECO:0000256" key="2">
    <source>
        <dbReference type="ARBA" id="ARBA00008816"/>
    </source>
</evidence>
<feature type="transmembrane region" description="Helical" evidence="7">
    <location>
        <begin position="41"/>
        <end position="63"/>
    </location>
</feature>
<name>A0A420YFQ4_9PEZI</name>
<dbReference type="SUPFAM" id="SSF48317">
    <property type="entry name" value="Acid phosphatase/Vanadium-dependent haloperoxidase"/>
    <property type="match status" value="1"/>
</dbReference>
<evidence type="ECO:0000256" key="4">
    <source>
        <dbReference type="ARBA" id="ARBA00022989"/>
    </source>
</evidence>
<evidence type="ECO:0000313" key="9">
    <source>
        <dbReference type="EMBL" id="RKU46731.1"/>
    </source>
</evidence>
<feature type="domain" description="Phosphatidic acid phosphatase type 2/haloperoxidase" evidence="8">
    <location>
        <begin position="132"/>
        <end position="287"/>
    </location>
</feature>
<dbReference type="InterPro" id="IPR036938">
    <property type="entry name" value="PAP2/HPO_sf"/>
</dbReference>
<dbReference type="GO" id="GO:0008195">
    <property type="term" value="F:phosphatidate phosphatase activity"/>
    <property type="evidence" value="ECO:0007669"/>
    <property type="project" value="TreeGrafter"/>
</dbReference>
<dbReference type="Pfam" id="PF01569">
    <property type="entry name" value="PAP2"/>
    <property type="match status" value="1"/>
</dbReference>
<feature type="transmembrane region" description="Helical" evidence="7">
    <location>
        <begin position="129"/>
        <end position="152"/>
    </location>
</feature>
<dbReference type="GO" id="GO:0046839">
    <property type="term" value="P:phospholipid dephosphorylation"/>
    <property type="evidence" value="ECO:0007669"/>
    <property type="project" value="TreeGrafter"/>
</dbReference>
<keyword evidence="10" id="KW-1185">Reference proteome</keyword>
<feature type="compositionally biased region" description="Polar residues" evidence="6">
    <location>
        <begin position="375"/>
        <end position="388"/>
    </location>
</feature>
<feature type="region of interest" description="Disordered" evidence="6">
    <location>
        <begin position="350"/>
        <end position="402"/>
    </location>
</feature>